<dbReference type="InterPro" id="IPR007627">
    <property type="entry name" value="RNA_pol_sigma70_r2"/>
</dbReference>
<keyword evidence="4 6" id="KW-0238">DNA-binding</keyword>
<dbReference type="GO" id="GO:0003677">
    <property type="term" value="F:DNA binding"/>
    <property type="evidence" value="ECO:0007669"/>
    <property type="project" value="UniProtKB-UniRule"/>
</dbReference>
<dbReference type="CDD" id="cd06171">
    <property type="entry name" value="Sigma70_r4"/>
    <property type="match status" value="1"/>
</dbReference>
<dbReference type="NCBIfam" id="TIGR02393">
    <property type="entry name" value="RpoD_Cterm"/>
    <property type="match status" value="1"/>
</dbReference>
<dbReference type="InterPro" id="IPR007630">
    <property type="entry name" value="RNA_pol_sigma70_r4"/>
</dbReference>
<dbReference type="AlphaFoldDB" id="A0A4R2NLG9"/>
<dbReference type="Gene3D" id="1.10.220.120">
    <property type="entry name" value="Sigma-70 factor, region 1.1"/>
    <property type="match status" value="1"/>
</dbReference>
<organism evidence="11 12">
    <name type="scientific">Rhodovulum adriaticum</name>
    <name type="common">Rhodopseudomonas adriatica</name>
    <dbReference type="NCBI Taxonomy" id="35804"/>
    <lineage>
        <taxon>Bacteria</taxon>
        <taxon>Pseudomonadati</taxon>
        <taxon>Pseudomonadota</taxon>
        <taxon>Alphaproteobacteria</taxon>
        <taxon>Rhodobacterales</taxon>
        <taxon>Paracoccaceae</taxon>
        <taxon>Rhodovulum</taxon>
    </lineage>
</organism>
<dbReference type="HAMAP" id="MF_00963">
    <property type="entry name" value="Sigma70_RpoD_SigA"/>
    <property type="match status" value="1"/>
</dbReference>
<dbReference type="InterPro" id="IPR009042">
    <property type="entry name" value="RNA_pol_sigma70_r1_2"/>
</dbReference>
<evidence type="ECO:0000256" key="5">
    <source>
        <dbReference type="ARBA" id="ARBA00023163"/>
    </source>
</evidence>
<dbReference type="PRINTS" id="PR00046">
    <property type="entry name" value="SIGMA70FCT"/>
</dbReference>
<dbReference type="GO" id="GO:0005737">
    <property type="term" value="C:cytoplasm"/>
    <property type="evidence" value="ECO:0007669"/>
    <property type="project" value="UniProtKB-SubCell"/>
</dbReference>
<sequence length="663" mass="75834">MAAKDTDDRKTEEQEPEISLDMSQARVKKMIAEAKERGYITYDQLNQVLPPDQVSSEQIEDVMSMLSEMGINIIEEEESAEEGEEKSTQVVETSTSREVAVAQTQSETLDRTDDPVRMYLREMGSVELLSREGEIAIAKRIEAGRNTMIAGLCESPLTFQAITIWRDELLNEDILLRDVIDLDATFGRSMEEDGEEDPVVENLNVEAAAANTNKKKDEQPELDADGNPIKRDDDDDDDQANMSLAAMEAALKPRVLELLDRIADDYAHLADIQDRRISATIGGSNRFSAKDEAEYQKLRAEIVVLVNELHLHNNRIEALIDQLYGINRRIMAIDSAMVKLADQARINRREFIEAYRGHELDPQWMERMGQNTGRGWQAFVQRSGHKVQELRTEMAQVGQYIGVDIGEFRRIVNQVQKGEKEARQAKKEMVEANLRLVISIAKKYTNRGLQFLDLIQEGNIGLMKAVDKFEYRRGYKFSTYATWWIRQAITRSIADQARTIRIPVHMIETINKLVRTGRQMLHEIGREPTPEELAEKLQMPLEKVRKVMKIAKEPISLETPIGDEEDSQLGDFIEDKNAVLPLDSAIQENLKETTTRVLASLTPREERVLRMRFGIGMNTDHTLEEVGQQFSVTRERIRQIEAKALRKLKHPSRSRKLRSFLDQ</sequence>
<dbReference type="Gene3D" id="1.10.10.10">
    <property type="entry name" value="Winged helix-like DNA-binding domain superfamily/Winged helix DNA-binding domain"/>
    <property type="match status" value="2"/>
</dbReference>
<feature type="coiled-coil region" evidence="7">
    <location>
        <begin position="408"/>
        <end position="435"/>
    </location>
</feature>
<keyword evidence="7" id="KW-0175">Coiled coil</keyword>
<dbReference type="RefSeq" id="WP_132603185.1">
    <property type="nucleotide sequence ID" value="NZ_NRRP01000015.1"/>
</dbReference>
<comment type="function">
    <text evidence="6">Sigma factors are initiation factors that promote the attachment of RNA polymerase to specific initiation sites and are then released. This sigma factor is the primary sigma factor during exponential growth.</text>
</comment>
<reference evidence="11 12" key="1">
    <citation type="submission" date="2019-03" db="EMBL/GenBank/DDBJ databases">
        <title>Genomic Encyclopedia of Type Strains, Phase IV (KMG-IV): sequencing the most valuable type-strain genomes for metagenomic binning, comparative biology and taxonomic classification.</title>
        <authorList>
            <person name="Goeker M."/>
        </authorList>
    </citation>
    <scope>NUCLEOTIDE SEQUENCE [LARGE SCALE GENOMIC DNA]</scope>
    <source>
        <strain evidence="11 12">DSM 2781</strain>
    </source>
</reference>
<dbReference type="GO" id="GO:0016987">
    <property type="term" value="F:sigma factor activity"/>
    <property type="evidence" value="ECO:0007669"/>
    <property type="project" value="UniProtKB-UniRule"/>
</dbReference>
<dbReference type="PROSITE" id="PS00715">
    <property type="entry name" value="SIGMA70_1"/>
    <property type="match status" value="1"/>
</dbReference>
<evidence type="ECO:0000313" key="11">
    <source>
        <dbReference type="EMBL" id="TCP22473.1"/>
    </source>
</evidence>
<dbReference type="InterPro" id="IPR000943">
    <property type="entry name" value="RNA_pol_sigma70"/>
</dbReference>
<comment type="subcellular location">
    <subcellularLocation>
        <location evidence="6">Cytoplasm</location>
    </subcellularLocation>
</comment>
<keyword evidence="3 6" id="KW-0731">Sigma factor</keyword>
<evidence type="ECO:0000259" key="10">
    <source>
        <dbReference type="PROSITE" id="PS00716"/>
    </source>
</evidence>
<dbReference type="InterPro" id="IPR014284">
    <property type="entry name" value="RNA_pol_sigma-70_dom"/>
</dbReference>
<feature type="region of interest" description="Sigma-70 factor domain-2" evidence="6">
    <location>
        <begin position="429"/>
        <end position="499"/>
    </location>
</feature>
<evidence type="ECO:0000256" key="4">
    <source>
        <dbReference type="ARBA" id="ARBA00023125"/>
    </source>
</evidence>
<keyword evidence="5 6" id="KW-0804">Transcription</keyword>
<evidence type="ECO:0000313" key="12">
    <source>
        <dbReference type="Proteomes" id="UP000295733"/>
    </source>
</evidence>
<dbReference type="Gene3D" id="1.10.601.10">
    <property type="entry name" value="RNA Polymerase Primary Sigma Factor"/>
    <property type="match status" value="1"/>
</dbReference>
<protein>
    <recommendedName>
        <fullName evidence="6">RNA polymerase sigma factor RpoD</fullName>
    </recommendedName>
    <alternativeName>
        <fullName evidence="6">Sigma-70</fullName>
    </alternativeName>
</protein>
<keyword evidence="1 6" id="KW-0963">Cytoplasm</keyword>
<dbReference type="PROSITE" id="PS00716">
    <property type="entry name" value="SIGMA70_2"/>
    <property type="match status" value="1"/>
</dbReference>
<evidence type="ECO:0000256" key="2">
    <source>
        <dbReference type="ARBA" id="ARBA00023015"/>
    </source>
</evidence>
<dbReference type="PANTHER" id="PTHR30603:SF60">
    <property type="entry name" value="RNA POLYMERASE SIGMA FACTOR RPOD"/>
    <property type="match status" value="1"/>
</dbReference>
<evidence type="ECO:0000256" key="1">
    <source>
        <dbReference type="ARBA" id="ARBA00022490"/>
    </source>
</evidence>
<evidence type="ECO:0000256" key="8">
    <source>
        <dbReference type="SAM" id="MobiDB-lite"/>
    </source>
</evidence>
<feature type="short sequence motif" description="Interaction with polymerase core subunit RpoC" evidence="6">
    <location>
        <begin position="453"/>
        <end position="456"/>
    </location>
</feature>
<dbReference type="NCBIfam" id="NF004208">
    <property type="entry name" value="PRK05658.1"/>
    <property type="match status" value="1"/>
</dbReference>
<comment type="caution">
    <text evidence="11">The sequence shown here is derived from an EMBL/GenBank/DDBJ whole genome shotgun (WGS) entry which is preliminary data.</text>
</comment>
<keyword evidence="2 6" id="KW-0805">Transcription regulation</keyword>
<keyword evidence="12" id="KW-1185">Reference proteome</keyword>
<dbReference type="PANTHER" id="PTHR30603">
    <property type="entry name" value="RNA POLYMERASE SIGMA FACTOR RPO"/>
    <property type="match status" value="1"/>
</dbReference>
<dbReference type="InterPro" id="IPR050239">
    <property type="entry name" value="Sigma-70_RNA_pol_init_factors"/>
</dbReference>
<dbReference type="Pfam" id="PF03979">
    <property type="entry name" value="Sigma70_r1_1"/>
    <property type="match status" value="1"/>
</dbReference>
<dbReference type="Pfam" id="PF04539">
    <property type="entry name" value="Sigma70_r3"/>
    <property type="match status" value="1"/>
</dbReference>
<dbReference type="Pfam" id="PF00140">
    <property type="entry name" value="Sigma70_r1_2"/>
    <property type="match status" value="1"/>
</dbReference>
<dbReference type="NCBIfam" id="TIGR02937">
    <property type="entry name" value="sigma70-ECF"/>
    <property type="match status" value="1"/>
</dbReference>
<dbReference type="Pfam" id="PF04546">
    <property type="entry name" value="Sigma70_ner"/>
    <property type="match status" value="1"/>
</dbReference>
<comment type="similarity">
    <text evidence="6">Belongs to the sigma-70 factor family. RpoD/SigA subfamily.</text>
</comment>
<feature type="region of interest" description="Sigma-70 factor domain-3" evidence="6">
    <location>
        <begin position="508"/>
        <end position="584"/>
    </location>
</feature>
<accession>A0A4R2NLG9</accession>
<proteinExistence type="inferred from homology"/>
<evidence type="ECO:0000256" key="3">
    <source>
        <dbReference type="ARBA" id="ARBA00023082"/>
    </source>
</evidence>
<dbReference type="InterPro" id="IPR028630">
    <property type="entry name" value="Sigma70_RpoD"/>
</dbReference>
<dbReference type="InterPro" id="IPR007127">
    <property type="entry name" value="RNA_pol_sigma_70_r1_1"/>
</dbReference>
<dbReference type="Pfam" id="PF04542">
    <property type="entry name" value="Sigma70_r2"/>
    <property type="match status" value="1"/>
</dbReference>
<dbReference type="OrthoDB" id="9809557at2"/>
<dbReference type="InterPro" id="IPR007631">
    <property type="entry name" value="RNA_pol_sigma_70_non-ess"/>
</dbReference>
<name>A0A4R2NLG9_RHOAD</name>
<feature type="region of interest" description="Disordered" evidence="8">
    <location>
        <begin position="210"/>
        <end position="238"/>
    </location>
</feature>
<dbReference type="FunFam" id="1.10.10.10:FF:000002">
    <property type="entry name" value="RNA polymerase sigma factor SigA"/>
    <property type="match status" value="1"/>
</dbReference>
<dbReference type="InterPro" id="IPR007624">
    <property type="entry name" value="RNA_pol_sigma70_r3"/>
</dbReference>
<dbReference type="Proteomes" id="UP000295733">
    <property type="component" value="Unassembled WGS sequence"/>
</dbReference>
<dbReference type="GO" id="GO:0006352">
    <property type="term" value="P:DNA-templated transcription initiation"/>
    <property type="evidence" value="ECO:0007669"/>
    <property type="project" value="UniProtKB-UniRule"/>
</dbReference>
<dbReference type="InterPro" id="IPR013325">
    <property type="entry name" value="RNA_pol_sigma_r2"/>
</dbReference>
<gene>
    <name evidence="6" type="primary">rpoD</name>
    <name evidence="11" type="ORF">EV656_10659</name>
</gene>
<dbReference type="Pfam" id="PF04545">
    <property type="entry name" value="Sigma70_r4"/>
    <property type="match status" value="1"/>
</dbReference>
<dbReference type="FunFam" id="1.10.601.10:FF:000001">
    <property type="entry name" value="RNA polymerase sigma factor SigA"/>
    <property type="match status" value="1"/>
</dbReference>
<evidence type="ECO:0000256" key="6">
    <source>
        <dbReference type="HAMAP-Rule" id="MF_00963"/>
    </source>
</evidence>
<dbReference type="InterPro" id="IPR036388">
    <property type="entry name" value="WH-like_DNA-bd_sf"/>
</dbReference>
<dbReference type="InterPro" id="IPR042189">
    <property type="entry name" value="RNA_pol_sigma_70_r1_1_sf"/>
</dbReference>
<feature type="domain" description="RNA polymerase sigma-70" evidence="10">
    <location>
        <begin position="622"/>
        <end position="648"/>
    </location>
</feature>
<dbReference type="FunFam" id="1.10.10.10:FF:000004">
    <property type="entry name" value="RNA polymerase sigma factor SigA"/>
    <property type="match status" value="1"/>
</dbReference>
<dbReference type="SUPFAM" id="SSF88946">
    <property type="entry name" value="Sigma2 domain of RNA polymerase sigma factors"/>
    <property type="match status" value="1"/>
</dbReference>
<evidence type="ECO:0000259" key="9">
    <source>
        <dbReference type="PROSITE" id="PS00715"/>
    </source>
</evidence>
<feature type="domain" description="RNA polymerase sigma-70" evidence="9">
    <location>
        <begin position="453"/>
        <end position="466"/>
    </location>
</feature>
<comment type="subunit">
    <text evidence="6">Interacts transiently with the RNA polymerase catalytic core.</text>
</comment>
<dbReference type="SUPFAM" id="SSF88659">
    <property type="entry name" value="Sigma3 and sigma4 domains of RNA polymerase sigma factors"/>
    <property type="match status" value="2"/>
</dbReference>
<evidence type="ECO:0000256" key="7">
    <source>
        <dbReference type="SAM" id="Coils"/>
    </source>
</evidence>
<feature type="DNA-binding region" description="H-T-H motif" evidence="6">
    <location>
        <begin position="623"/>
        <end position="642"/>
    </location>
</feature>
<dbReference type="EMBL" id="SLXL01000006">
    <property type="protein sequence ID" value="TCP22473.1"/>
    <property type="molecule type" value="Genomic_DNA"/>
</dbReference>
<feature type="region of interest" description="Sigma-70 factor domain-4" evidence="6">
    <location>
        <begin position="597"/>
        <end position="650"/>
    </location>
</feature>
<dbReference type="InterPro" id="IPR012760">
    <property type="entry name" value="RNA_pol_sigma_RpoD_C"/>
</dbReference>
<dbReference type="InterPro" id="IPR013324">
    <property type="entry name" value="RNA_pol_sigma_r3/r4-like"/>
</dbReference>